<reference evidence="1 2" key="1">
    <citation type="submission" date="2015-05" db="EMBL/GenBank/DDBJ databases">
        <authorList>
            <person name="Liu X."/>
            <person name="Tong Y."/>
            <person name="Huang Y."/>
            <person name="Fan H."/>
            <person name="An X."/>
            <person name="Mi Z."/>
            <person name="Zhang Z."/>
        </authorList>
    </citation>
    <scope>NUCLEOTIDE SEQUENCE [LARGE SCALE GENOMIC DNA]</scope>
</reference>
<protein>
    <submittedName>
        <fullName evidence="1">Uncharacterized protein</fullName>
    </submittedName>
</protein>
<dbReference type="RefSeq" id="YP_010077922.1">
    <property type="nucleotide sequence ID" value="NC_054952.1"/>
</dbReference>
<keyword evidence="2" id="KW-1185">Reference proteome</keyword>
<dbReference type="KEGG" id="vg:65066830"/>
<organism evidence="1 2">
    <name type="scientific">Stenotrophomonas phage IME-SM1</name>
    <dbReference type="NCBI Taxonomy" id="1654717"/>
    <lineage>
        <taxon>Viruses</taxon>
        <taxon>Duplodnaviria</taxon>
        <taxon>Heunggongvirae</taxon>
        <taxon>Uroviricota</taxon>
        <taxon>Caudoviricetes</taxon>
        <taxon>Menderavirus</taxon>
        <taxon>Menderavirus IMESM1</taxon>
    </lineage>
</organism>
<sequence>MANLTRKQQIEKNKKVLAAIQLQLERGIPVDGLSAALRGTYTAEEVQTALIWLKSQQA</sequence>
<name>A0A0H4ITS1_9CAUD</name>
<dbReference type="EMBL" id="KR560069">
    <property type="protein sequence ID" value="AKO61729.1"/>
    <property type="molecule type" value="Genomic_DNA"/>
</dbReference>
<dbReference type="Proteomes" id="UP000224291">
    <property type="component" value="Segment"/>
</dbReference>
<accession>A0A0H4ITS1</accession>
<evidence type="ECO:0000313" key="2">
    <source>
        <dbReference type="Proteomes" id="UP000224291"/>
    </source>
</evidence>
<evidence type="ECO:0000313" key="1">
    <source>
        <dbReference type="EMBL" id="AKO61729.1"/>
    </source>
</evidence>
<proteinExistence type="predicted"/>
<dbReference type="GeneID" id="65066830"/>